<sequence length="135" mass="13915">MLSRRNVTVAVAVVVAVAWIASITVTVAHQDPPGAASPPELRTELSAALSGRDADALAGLFDVPGSGGDDLAKDYVSVLKDGNARDISVQLAPDEHAPTTAIVHGKTGAGEQFSYRLAVTSAKGRWTVAFTPPIP</sequence>
<dbReference type="EMBL" id="JAAGNC010000094">
    <property type="protein sequence ID" value="NEC57751.1"/>
    <property type="molecule type" value="Genomic_DNA"/>
</dbReference>
<reference evidence="1 4" key="3">
    <citation type="submission" date="2020-01" db="EMBL/GenBank/DDBJ databases">
        <title>Insect and environment-associated Actinomycetes.</title>
        <authorList>
            <person name="Currrie C."/>
            <person name="Chevrette M."/>
            <person name="Carlson C."/>
            <person name="Stubbendieck R."/>
            <person name="Wendt-Pienkowski E."/>
        </authorList>
    </citation>
    <scope>NUCLEOTIDE SEQUENCE [LARGE SCALE GENOMIC DNA]</scope>
    <source>
        <strain evidence="1 4">SID8386</strain>
    </source>
</reference>
<reference evidence="3" key="1">
    <citation type="submission" date="2016-10" db="EMBL/GenBank/DDBJ databases">
        <authorList>
            <person name="Varghese N."/>
            <person name="Submissions S."/>
        </authorList>
    </citation>
    <scope>NUCLEOTIDE SEQUENCE [LARGE SCALE GENOMIC DNA]</scope>
    <source>
        <strain evidence="3">DSM 44637</strain>
    </source>
</reference>
<keyword evidence="4" id="KW-1185">Reference proteome</keyword>
<evidence type="ECO:0000313" key="3">
    <source>
        <dbReference type="Proteomes" id="UP000199137"/>
    </source>
</evidence>
<dbReference type="AlphaFoldDB" id="A0A1I5N0E1"/>
<dbReference type="EMBL" id="FOWC01000004">
    <property type="protein sequence ID" value="SFP15264.1"/>
    <property type="molecule type" value="Genomic_DNA"/>
</dbReference>
<reference evidence="2" key="2">
    <citation type="submission" date="2016-10" db="EMBL/GenBank/DDBJ databases">
        <authorList>
            <person name="de Groot N.N."/>
        </authorList>
    </citation>
    <scope>NUCLEOTIDE SEQUENCE [LARGE SCALE GENOMIC DNA]</scope>
    <source>
        <strain evidence="2">DSM 44637</strain>
    </source>
</reference>
<dbReference type="RefSeq" id="WP_067583389.1">
    <property type="nucleotide sequence ID" value="NZ_FOWC01000004.1"/>
</dbReference>
<name>A0A1I5N0E1_9PSEU</name>
<dbReference type="Proteomes" id="UP000199137">
    <property type="component" value="Unassembled WGS sequence"/>
</dbReference>
<evidence type="ECO:0000313" key="1">
    <source>
        <dbReference type="EMBL" id="NEC57751.1"/>
    </source>
</evidence>
<accession>A0A1I5N0E1</accession>
<protein>
    <recommendedName>
        <fullName evidence="5">DUF4878 domain-containing protein</fullName>
    </recommendedName>
</protein>
<evidence type="ECO:0008006" key="5">
    <source>
        <dbReference type="Google" id="ProtNLM"/>
    </source>
</evidence>
<evidence type="ECO:0000313" key="4">
    <source>
        <dbReference type="Proteomes" id="UP000470404"/>
    </source>
</evidence>
<proteinExistence type="predicted"/>
<dbReference type="Proteomes" id="UP000470404">
    <property type="component" value="Unassembled WGS sequence"/>
</dbReference>
<organism evidence="2 3">
    <name type="scientific">Amycolatopsis rubida</name>
    <dbReference type="NCBI Taxonomy" id="112413"/>
    <lineage>
        <taxon>Bacteria</taxon>
        <taxon>Bacillati</taxon>
        <taxon>Actinomycetota</taxon>
        <taxon>Actinomycetes</taxon>
        <taxon>Pseudonocardiales</taxon>
        <taxon>Pseudonocardiaceae</taxon>
        <taxon>Amycolatopsis</taxon>
    </lineage>
</organism>
<evidence type="ECO:0000313" key="2">
    <source>
        <dbReference type="EMBL" id="SFP15264.1"/>
    </source>
</evidence>
<gene>
    <name evidence="1" type="ORF">G3I59_19655</name>
    <name evidence="2" type="ORF">SAMN05421854_104213</name>
</gene>